<keyword evidence="1" id="KW-0238">DNA-binding</keyword>
<dbReference type="InterPro" id="IPR010982">
    <property type="entry name" value="Lambda_DNA-bd_dom_sf"/>
</dbReference>
<proteinExistence type="predicted"/>
<evidence type="ECO:0000313" key="3">
    <source>
        <dbReference type="EMBL" id="UYQ73335.1"/>
    </source>
</evidence>
<dbReference type="SUPFAM" id="SSF47413">
    <property type="entry name" value="lambda repressor-like DNA-binding domains"/>
    <property type="match status" value="1"/>
</dbReference>
<dbReference type="PANTHER" id="PTHR46558:SF4">
    <property type="entry name" value="DNA-BIDING PHAGE PROTEIN"/>
    <property type="match status" value="1"/>
</dbReference>
<name>A0ABY6IVY1_9HYPH</name>
<evidence type="ECO:0000313" key="4">
    <source>
        <dbReference type="Proteomes" id="UP001163882"/>
    </source>
</evidence>
<dbReference type="InterPro" id="IPR001387">
    <property type="entry name" value="Cro/C1-type_HTH"/>
</dbReference>
<feature type="domain" description="HTH cro/C1-type" evidence="2">
    <location>
        <begin position="6"/>
        <end position="60"/>
    </location>
</feature>
<dbReference type="PANTHER" id="PTHR46558">
    <property type="entry name" value="TRACRIPTIONAL REGULATORY PROTEIN-RELATED-RELATED"/>
    <property type="match status" value="1"/>
</dbReference>
<evidence type="ECO:0000256" key="1">
    <source>
        <dbReference type="ARBA" id="ARBA00023125"/>
    </source>
</evidence>
<dbReference type="RefSeq" id="WP_264226922.1">
    <property type="nucleotide sequence ID" value="NZ_CP107716.1"/>
</dbReference>
<dbReference type="Pfam" id="PF01381">
    <property type="entry name" value="HTH_3"/>
    <property type="match status" value="1"/>
</dbReference>
<evidence type="ECO:0000259" key="2">
    <source>
        <dbReference type="PROSITE" id="PS50943"/>
    </source>
</evidence>
<keyword evidence="4" id="KW-1185">Reference proteome</keyword>
<sequence>MLQEALRLIRVFHDLKQFEVAEKIGVSKSYISELENGSKAPSLEVLQRYSSEFGIPVSSLMFFSEQIDAAKSGEKVRTTIASKVIDILKFIENKSKADAA</sequence>
<dbReference type="Gene3D" id="1.10.260.40">
    <property type="entry name" value="lambda repressor-like DNA-binding domains"/>
    <property type="match status" value="1"/>
</dbReference>
<gene>
    <name evidence="3" type="ORF">OF122_06125</name>
</gene>
<organism evidence="3 4">
    <name type="scientific">Pelagibacterium flavum</name>
    <dbReference type="NCBI Taxonomy" id="2984530"/>
    <lineage>
        <taxon>Bacteria</taxon>
        <taxon>Pseudomonadati</taxon>
        <taxon>Pseudomonadota</taxon>
        <taxon>Alphaproteobacteria</taxon>
        <taxon>Hyphomicrobiales</taxon>
        <taxon>Devosiaceae</taxon>
        <taxon>Pelagibacterium</taxon>
    </lineage>
</organism>
<accession>A0ABY6IVY1</accession>
<dbReference type="SMART" id="SM00530">
    <property type="entry name" value="HTH_XRE"/>
    <property type="match status" value="1"/>
</dbReference>
<dbReference type="Proteomes" id="UP001163882">
    <property type="component" value="Chromosome"/>
</dbReference>
<reference evidence="3" key="1">
    <citation type="submission" date="2022-10" db="EMBL/GenBank/DDBJ databases">
        <title>YIM 151497 complete genome.</title>
        <authorList>
            <person name="Chen X."/>
        </authorList>
    </citation>
    <scope>NUCLEOTIDE SEQUENCE</scope>
    <source>
        <strain evidence="3">YIM 151497</strain>
    </source>
</reference>
<dbReference type="PROSITE" id="PS50943">
    <property type="entry name" value="HTH_CROC1"/>
    <property type="match status" value="1"/>
</dbReference>
<protein>
    <submittedName>
        <fullName evidence="3">Helix-turn-helix transcriptional regulator</fullName>
    </submittedName>
</protein>
<dbReference type="CDD" id="cd00093">
    <property type="entry name" value="HTH_XRE"/>
    <property type="match status" value="1"/>
</dbReference>
<dbReference type="EMBL" id="CP107716">
    <property type="protein sequence ID" value="UYQ73335.1"/>
    <property type="molecule type" value="Genomic_DNA"/>
</dbReference>